<evidence type="ECO:0000313" key="1">
    <source>
        <dbReference type="EMBL" id="NPD93227.1"/>
    </source>
</evidence>
<dbReference type="EMBL" id="JABKKF010000020">
    <property type="protein sequence ID" value="NPD93227.1"/>
    <property type="molecule type" value="Genomic_DNA"/>
</dbReference>
<keyword evidence="2" id="KW-1185">Reference proteome</keyword>
<gene>
    <name evidence="1" type="ORF">HPS56_12995</name>
</gene>
<proteinExistence type="predicted"/>
<accession>A0ABX2ARQ8</accession>
<dbReference type="Proteomes" id="UP000714420">
    <property type="component" value="Unassembled WGS sequence"/>
</dbReference>
<organism evidence="1 2">
    <name type="scientific">Xylanibacter muris</name>
    <dbReference type="NCBI Taxonomy" id="2736290"/>
    <lineage>
        <taxon>Bacteria</taxon>
        <taxon>Pseudomonadati</taxon>
        <taxon>Bacteroidota</taxon>
        <taxon>Bacteroidia</taxon>
        <taxon>Bacteroidales</taxon>
        <taxon>Prevotellaceae</taxon>
        <taxon>Xylanibacter</taxon>
    </lineage>
</organism>
<dbReference type="RefSeq" id="WP_172277472.1">
    <property type="nucleotide sequence ID" value="NZ_CASGMU010000024.1"/>
</dbReference>
<comment type="caution">
    <text evidence="1">The sequence shown here is derived from an EMBL/GenBank/DDBJ whole genome shotgun (WGS) entry which is preliminary data.</text>
</comment>
<reference evidence="1 2" key="1">
    <citation type="submission" date="2020-05" db="EMBL/GenBank/DDBJ databases">
        <title>Distinct polysaccharide utilization as determinants for interspecies competition between intestinal Prevotella spp.</title>
        <authorList>
            <person name="Galvez E.J.C."/>
            <person name="Iljazovic A."/>
            <person name="Strowig T."/>
        </authorList>
    </citation>
    <scope>NUCLEOTIDE SEQUENCE [LARGE SCALE GENOMIC DNA]</scope>
    <source>
        <strain evidence="1 2">PMUR</strain>
    </source>
</reference>
<sequence>MLERDYIMRLIREFTEALELLLKKDIRKQKTEIQKMYDQYVGPYSFYNTAAIEDVMESMEQFHPDERIHRMEMLAELYYAEAGMQSSPIRNMLLEKAYALFDFIDNHDKTYNINRLAKIAEIKKILWNSSK</sequence>
<evidence type="ECO:0000313" key="2">
    <source>
        <dbReference type="Proteomes" id="UP000714420"/>
    </source>
</evidence>
<protein>
    <submittedName>
        <fullName evidence="1">Uncharacterized protein</fullName>
    </submittedName>
</protein>
<name>A0ABX2ARQ8_9BACT</name>